<name>A0A4S4C160_9BACI</name>
<keyword evidence="2" id="KW-1185">Reference proteome</keyword>
<organism evidence="1 2">
    <name type="scientific">Metabacillus sediminilitoris</name>
    <dbReference type="NCBI Taxonomy" id="2567941"/>
    <lineage>
        <taxon>Bacteria</taxon>
        <taxon>Bacillati</taxon>
        <taxon>Bacillota</taxon>
        <taxon>Bacilli</taxon>
        <taxon>Bacillales</taxon>
        <taxon>Bacillaceae</taxon>
        <taxon>Metabacillus</taxon>
    </lineage>
</organism>
<evidence type="ECO:0000313" key="1">
    <source>
        <dbReference type="EMBL" id="THF81360.1"/>
    </source>
</evidence>
<dbReference type="Proteomes" id="UP000310334">
    <property type="component" value="Unassembled WGS sequence"/>
</dbReference>
<accession>A0A4S4C160</accession>
<dbReference type="EMBL" id="SSNT01000004">
    <property type="protein sequence ID" value="THF81360.1"/>
    <property type="molecule type" value="Genomic_DNA"/>
</dbReference>
<protein>
    <submittedName>
        <fullName evidence="1">Uncharacterized protein</fullName>
    </submittedName>
</protein>
<reference evidence="1 2" key="1">
    <citation type="submission" date="2019-04" db="EMBL/GenBank/DDBJ databases">
        <title>Bacillus sediminilitoris sp. nov., isolated from a tidal flat sediment on the East China Sea.</title>
        <authorList>
            <person name="Wei Y."/>
            <person name="Mao H."/>
            <person name="Fang J."/>
        </authorList>
    </citation>
    <scope>NUCLEOTIDE SEQUENCE [LARGE SCALE GENOMIC DNA]</scope>
    <source>
        <strain evidence="1 2">DSL-17</strain>
    </source>
</reference>
<comment type="caution">
    <text evidence="1">The sequence shown here is derived from an EMBL/GenBank/DDBJ whole genome shotgun (WGS) entry which is preliminary data.</text>
</comment>
<evidence type="ECO:0000313" key="2">
    <source>
        <dbReference type="Proteomes" id="UP000310334"/>
    </source>
</evidence>
<dbReference type="RefSeq" id="WP_155443950.1">
    <property type="nucleotide sequence ID" value="NZ_CP046266.1"/>
</dbReference>
<gene>
    <name evidence="1" type="ORF">E6W99_05460</name>
</gene>
<proteinExistence type="predicted"/>
<sequence>MQSIKQKYLFVDKLYRYRIMYRQTCRNIFKGTKGMANWITPEEIARKENKRKTYYLLTSDSSNHHTGTSNDNNEWIIK</sequence>
<dbReference type="AlphaFoldDB" id="A0A4S4C160"/>